<dbReference type="AlphaFoldDB" id="A0AAV5KKR9"/>
<comment type="caution">
    <text evidence="1">The sequence shown here is derived from an EMBL/GenBank/DDBJ whole genome shotgun (WGS) entry which is preliminary data.</text>
</comment>
<gene>
    <name evidence="1" type="ORF">SLEP1_g34616</name>
</gene>
<sequence>MAIDSTFGILRFPRLAEDSLSWKMQLDFKICGV</sequence>
<evidence type="ECO:0000313" key="2">
    <source>
        <dbReference type="Proteomes" id="UP001054252"/>
    </source>
</evidence>
<reference evidence="1 2" key="1">
    <citation type="journal article" date="2021" name="Commun. Biol.">
        <title>The genome of Shorea leprosula (Dipterocarpaceae) highlights the ecological relevance of drought in aseasonal tropical rainforests.</title>
        <authorList>
            <person name="Ng K.K.S."/>
            <person name="Kobayashi M.J."/>
            <person name="Fawcett J.A."/>
            <person name="Hatakeyama M."/>
            <person name="Paape T."/>
            <person name="Ng C.H."/>
            <person name="Ang C.C."/>
            <person name="Tnah L.H."/>
            <person name="Lee C.T."/>
            <person name="Nishiyama T."/>
            <person name="Sese J."/>
            <person name="O'Brien M.J."/>
            <person name="Copetti D."/>
            <person name="Mohd Noor M.I."/>
            <person name="Ong R.C."/>
            <person name="Putra M."/>
            <person name="Sireger I.Z."/>
            <person name="Indrioko S."/>
            <person name="Kosugi Y."/>
            <person name="Izuno A."/>
            <person name="Isagi Y."/>
            <person name="Lee S.L."/>
            <person name="Shimizu K.K."/>
        </authorList>
    </citation>
    <scope>NUCLEOTIDE SEQUENCE [LARGE SCALE GENOMIC DNA]</scope>
    <source>
        <strain evidence="1">214</strain>
    </source>
</reference>
<keyword evidence="2" id="KW-1185">Reference proteome</keyword>
<organism evidence="1 2">
    <name type="scientific">Rubroshorea leprosula</name>
    <dbReference type="NCBI Taxonomy" id="152421"/>
    <lineage>
        <taxon>Eukaryota</taxon>
        <taxon>Viridiplantae</taxon>
        <taxon>Streptophyta</taxon>
        <taxon>Embryophyta</taxon>
        <taxon>Tracheophyta</taxon>
        <taxon>Spermatophyta</taxon>
        <taxon>Magnoliopsida</taxon>
        <taxon>eudicotyledons</taxon>
        <taxon>Gunneridae</taxon>
        <taxon>Pentapetalae</taxon>
        <taxon>rosids</taxon>
        <taxon>malvids</taxon>
        <taxon>Malvales</taxon>
        <taxon>Dipterocarpaceae</taxon>
        <taxon>Rubroshorea</taxon>
    </lineage>
</organism>
<protein>
    <submittedName>
        <fullName evidence="1">Uncharacterized protein</fullName>
    </submittedName>
</protein>
<name>A0AAV5KKR9_9ROSI</name>
<evidence type="ECO:0000313" key="1">
    <source>
        <dbReference type="EMBL" id="GKV25130.1"/>
    </source>
</evidence>
<dbReference type="EMBL" id="BPVZ01000068">
    <property type="protein sequence ID" value="GKV25130.1"/>
    <property type="molecule type" value="Genomic_DNA"/>
</dbReference>
<dbReference type="Proteomes" id="UP001054252">
    <property type="component" value="Unassembled WGS sequence"/>
</dbReference>
<accession>A0AAV5KKR9</accession>
<proteinExistence type="predicted"/>